<dbReference type="InterPro" id="IPR052340">
    <property type="entry name" value="RNase_Y/CdgJ"/>
</dbReference>
<dbReference type="PANTHER" id="PTHR33525">
    <property type="match status" value="1"/>
</dbReference>
<dbReference type="PROSITE" id="PS51833">
    <property type="entry name" value="HDOD"/>
    <property type="match status" value="1"/>
</dbReference>
<dbReference type="Gene3D" id="1.10.3210.10">
    <property type="entry name" value="Hypothetical protein af1432"/>
    <property type="match status" value="1"/>
</dbReference>
<accession>A0A2S0VN58</accession>
<evidence type="ECO:0000259" key="1">
    <source>
        <dbReference type="PROSITE" id="PS51833"/>
    </source>
</evidence>
<sequence>MPLDATAESIQQRFHDLLISYDFARRQRMIALGEYEEDDYVNDARRLLDVEKNARESRQAQEFSKAVHKQEMSSEVNSEVDLLFRERILETDSVVERTIGTSDAVPASLDILSVKAASISRLEPLVASQQWLTEDLIKFVNLPVYRKSAEAKKVRVDKLKTALSYIGLENLPFVIPSFALRQWVPHSTEPFRLMKRKLWENGLATAICCRKLAQIYDQNESALFVAGMFHDIGKSAIIRLYYRVFDEVWKKKLTEARDGRMKEEHDALVDLEPDPIKLRNLMMEFSAPISANIVESFNLKRMMVLPLIEDYASDVSFDEYSEATKLLSKGIAYARYKMLQRHNLISKQEAKAFFAVNQISTQEIIELRKLSLKRLNLNIASY</sequence>
<dbReference type="KEGG" id="cate:C2869_03305"/>
<dbReference type="PANTHER" id="PTHR33525:SF3">
    <property type="entry name" value="RIBONUCLEASE Y"/>
    <property type="match status" value="1"/>
</dbReference>
<dbReference type="RefSeq" id="WP_108601596.1">
    <property type="nucleotide sequence ID" value="NZ_CP026604.1"/>
</dbReference>
<evidence type="ECO:0000313" key="2">
    <source>
        <dbReference type="EMBL" id="AWB65520.1"/>
    </source>
</evidence>
<dbReference type="OrthoDB" id="6233174at2"/>
<gene>
    <name evidence="2" type="ORF">C2869_03305</name>
</gene>
<feature type="domain" description="HDOD" evidence="1">
    <location>
        <begin position="98"/>
        <end position="313"/>
    </location>
</feature>
<dbReference type="Proteomes" id="UP000244441">
    <property type="component" value="Chromosome"/>
</dbReference>
<dbReference type="SUPFAM" id="SSF109604">
    <property type="entry name" value="HD-domain/PDEase-like"/>
    <property type="match status" value="1"/>
</dbReference>
<dbReference type="Pfam" id="PF08668">
    <property type="entry name" value="HDOD"/>
    <property type="match status" value="1"/>
</dbReference>
<dbReference type="InterPro" id="IPR013976">
    <property type="entry name" value="HDOD"/>
</dbReference>
<organism evidence="2 3">
    <name type="scientific">Saccharobesus litoralis</name>
    <dbReference type="NCBI Taxonomy" id="2172099"/>
    <lineage>
        <taxon>Bacteria</taxon>
        <taxon>Pseudomonadati</taxon>
        <taxon>Pseudomonadota</taxon>
        <taxon>Gammaproteobacteria</taxon>
        <taxon>Alteromonadales</taxon>
        <taxon>Alteromonadaceae</taxon>
        <taxon>Saccharobesus</taxon>
    </lineage>
</organism>
<dbReference type="EMBL" id="CP026604">
    <property type="protein sequence ID" value="AWB65520.1"/>
    <property type="molecule type" value="Genomic_DNA"/>
</dbReference>
<proteinExistence type="predicted"/>
<protein>
    <recommendedName>
        <fullName evidence="1">HDOD domain-containing protein</fullName>
    </recommendedName>
</protein>
<reference evidence="2 3" key="1">
    <citation type="submission" date="2018-01" db="EMBL/GenBank/DDBJ databases">
        <title>Genome sequence of a Cantenovulum-like bacteria.</title>
        <authorList>
            <person name="Tan W.R."/>
            <person name="Lau N.-S."/>
            <person name="Go F."/>
            <person name="Amirul A.-A.A."/>
        </authorList>
    </citation>
    <scope>NUCLEOTIDE SEQUENCE [LARGE SCALE GENOMIC DNA]</scope>
    <source>
        <strain evidence="2 3">CCB-QB4</strain>
    </source>
</reference>
<dbReference type="AlphaFoldDB" id="A0A2S0VN58"/>
<keyword evidence="3" id="KW-1185">Reference proteome</keyword>
<evidence type="ECO:0000313" key="3">
    <source>
        <dbReference type="Proteomes" id="UP000244441"/>
    </source>
</evidence>
<name>A0A2S0VN58_9ALTE</name>